<dbReference type="EMBL" id="BK059102">
    <property type="protein sequence ID" value="DAE30114.1"/>
    <property type="molecule type" value="Genomic_DNA"/>
</dbReference>
<organism evidence="1">
    <name type="scientific">virus sp. ctQmo6</name>
    <dbReference type="NCBI Taxonomy" id="2827990"/>
    <lineage>
        <taxon>Viruses</taxon>
    </lineage>
</organism>
<accession>A0A8S5RG59</accession>
<proteinExistence type="predicted"/>
<sequence>MKNQKNKGGCLKTIICLFLVLGFFSWIFGLDDSDTDDDTSSGYEEEYVPPTNIPNQLKKVKKKTFYQKLEDGIGNKKVAKKTYNVLKKKIGFTKLDYKKKLRGTTNYKIQANGYDVVITASNKLYRIFTPRGYTWYENGKVKNTYKKIRRKEKRTSISSSARVTYYSMAKEIVEQGLSNPGSAKFPSMTFHPGDIAMSRNGKLVTVQSYVDAENAFGGTVRNNWTAQFRMKSMKNYTYNVQYLEIGGQKIYGSYKK</sequence>
<protein>
    <submittedName>
        <fullName evidence="1">Uncharacterized protein</fullName>
    </submittedName>
</protein>
<name>A0A8S5RG59_9VIRU</name>
<reference evidence="1" key="1">
    <citation type="journal article" date="2021" name="Proc. Natl. Acad. Sci. U.S.A.">
        <title>A Catalog of Tens of Thousands of Viruses from Human Metagenomes Reveals Hidden Associations with Chronic Diseases.</title>
        <authorList>
            <person name="Tisza M.J."/>
            <person name="Buck C.B."/>
        </authorList>
    </citation>
    <scope>NUCLEOTIDE SEQUENCE</scope>
    <source>
        <strain evidence="1">CtQmo6</strain>
    </source>
</reference>
<evidence type="ECO:0000313" key="1">
    <source>
        <dbReference type="EMBL" id="DAE30114.1"/>
    </source>
</evidence>